<dbReference type="Proteomes" id="UP000676325">
    <property type="component" value="Unassembled WGS sequence"/>
</dbReference>
<keyword evidence="2" id="KW-1133">Transmembrane helix</keyword>
<feature type="transmembrane region" description="Helical" evidence="2">
    <location>
        <begin position="58"/>
        <end position="77"/>
    </location>
</feature>
<dbReference type="EMBL" id="JAGSOH010000002">
    <property type="protein sequence ID" value="MBR7824967.1"/>
    <property type="molecule type" value="Genomic_DNA"/>
</dbReference>
<keyword evidence="2" id="KW-0472">Membrane</keyword>
<feature type="region of interest" description="Disordered" evidence="1">
    <location>
        <begin position="1"/>
        <end position="52"/>
    </location>
</feature>
<evidence type="ECO:0000256" key="2">
    <source>
        <dbReference type="SAM" id="Phobius"/>
    </source>
</evidence>
<sequence>MSTPEHESVRVMSPTTRTPEGSADRDDETRIGLSPVDPHETDESKDERERREARAMESMMWTVVGHMAASLLVYGGVGYLLGRWLGHPILLLFGVLFGMVVSLAYTIWVANRAGGGKQR</sequence>
<feature type="transmembrane region" description="Helical" evidence="2">
    <location>
        <begin position="89"/>
        <end position="110"/>
    </location>
</feature>
<reference evidence="3" key="1">
    <citation type="submission" date="2021-04" db="EMBL/GenBank/DDBJ databases">
        <title>Genome based classification of Actinospica acidithermotolerans sp. nov., an actinobacterium isolated from an Indonesian hot spring.</title>
        <authorList>
            <person name="Kusuma A.B."/>
            <person name="Putra K.E."/>
            <person name="Nafisah S."/>
            <person name="Loh J."/>
            <person name="Nouioui I."/>
            <person name="Goodfellow M."/>
        </authorList>
    </citation>
    <scope>NUCLEOTIDE SEQUENCE</scope>
    <source>
        <strain evidence="3">MGRD01-02</strain>
    </source>
</reference>
<proteinExistence type="predicted"/>
<evidence type="ECO:0000256" key="1">
    <source>
        <dbReference type="SAM" id="MobiDB-lite"/>
    </source>
</evidence>
<evidence type="ECO:0000313" key="3">
    <source>
        <dbReference type="EMBL" id="MBR7824967.1"/>
    </source>
</evidence>
<name>A0A941IGS7_9ACTN</name>
<accession>A0A941IGS7</accession>
<organism evidence="3 4">
    <name type="scientific">Actinospica acidithermotolerans</name>
    <dbReference type="NCBI Taxonomy" id="2828514"/>
    <lineage>
        <taxon>Bacteria</taxon>
        <taxon>Bacillati</taxon>
        <taxon>Actinomycetota</taxon>
        <taxon>Actinomycetes</taxon>
        <taxon>Catenulisporales</taxon>
        <taxon>Actinospicaceae</taxon>
        <taxon>Actinospica</taxon>
    </lineage>
</organism>
<evidence type="ECO:0000313" key="4">
    <source>
        <dbReference type="Proteomes" id="UP000676325"/>
    </source>
</evidence>
<keyword evidence="4" id="KW-1185">Reference proteome</keyword>
<dbReference type="RefSeq" id="WP_212516118.1">
    <property type="nucleotide sequence ID" value="NZ_JAGSOH010000002.1"/>
</dbReference>
<dbReference type="AlphaFoldDB" id="A0A941IGS7"/>
<protein>
    <submittedName>
        <fullName evidence="3">AtpZ/AtpI family protein</fullName>
    </submittedName>
</protein>
<gene>
    <name evidence="3" type="ORF">KDK95_01510</name>
</gene>
<comment type="caution">
    <text evidence="3">The sequence shown here is derived from an EMBL/GenBank/DDBJ whole genome shotgun (WGS) entry which is preliminary data.</text>
</comment>
<keyword evidence="2" id="KW-0812">Transmembrane</keyword>
<feature type="compositionally biased region" description="Basic and acidic residues" evidence="1">
    <location>
        <begin position="37"/>
        <end position="52"/>
    </location>
</feature>